<reference evidence="2" key="1">
    <citation type="submission" date="2018-06" db="EMBL/GenBank/DDBJ databases">
        <authorList>
            <person name="Zhirakovskaya E."/>
        </authorList>
    </citation>
    <scope>NUCLEOTIDE SEQUENCE</scope>
</reference>
<dbReference type="InterPro" id="IPR000979">
    <property type="entry name" value="Phosphodiesterase_MJ0936/Vps29"/>
</dbReference>
<dbReference type="AlphaFoldDB" id="A0A3B0V4T9"/>
<evidence type="ECO:0000259" key="1">
    <source>
        <dbReference type="Pfam" id="PF12850"/>
    </source>
</evidence>
<proteinExistence type="predicted"/>
<dbReference type="Gene3D" id="3.60.21.10">
    <property type="match status" value="1"/>
</dbReference>
<sequence>MSSTTIGILSDTHQTRLTPDFQEKVKRCFSKVDIILHAGDLTSPDILAAFTGLGKIHAVHGNMCDTASRRLLPRRLELDINGFKIGLIHKCVSQAYDFEAELLDEFGPIDCIIYGHTHRPVCHRLGETLIINPGAFMSSGRFGAPGTYAILKADQDLQAEIYEVPRR</sequence>
<gene>
    <name evidence="2" type="ORF">MNBD_DELTA03-398</name>
</gene>
<dbReference type="PANTHER" id="PTHR11124">
    <property type="entry name" value="VACUOLAR SORTING PROTEIN VPS29"/>
    <property type="match status" value="1"/>
</dbReference>
<dbReference type="NCBIfam" id="TIGR00040">
    <property type="entry name" value="yfcE"/>
    <property type="match status" value="1"/>
</dbReference>
<dbReference type="Pfam" id="PF12850">
    <property type="entry name" value="Metallophos_2"/>
    <property type="match status" value="1"/>
</dbReference>
<accession>A0A3B0V4T9</accession>
<dbReference type="EMBL" id="UOEX01000147">
    <property type="protein sequence ID" value="VAW35910.1"/>
    <property type="molecule type" value="Genomic_DNA"/>
</dbReference>
<dbReference type="InterPro" id="IPR024654">
    <property type="entry name" value="Calcineurin-like_PHP_lpxH"/>
</dbReference>
<evidence type="ECO:0000313" key="2">
    <source>
        <dbReference type="EMBL" id="VAW35910.1"/>
    </source>
</evidence>
<name>A0A3B0V4T9_9ZZZZ</name>
<feature type="domain" description="Calcineurin-like phosphoesterase" evidence="1">
    <location>
        <begin position="6"/>
        <end position="155"/>
    </location>
</feature>
<protein>
    <submittedName>
        <fullName evidence="2">Predicted phosphoesterase MJ0623</fullName>
    </submittedName>
</protein>
<dbReference type="InterPro" id="IPR029052">
    <property type="entry name" value="Metallo-depent_PP-like"/>
</dbReference>
<dbReference type="SUPFAM" id="SSF56300">
    <property type="entry name" value="Metallo-dependent phosphatases"/>
    <property type="match status" value="1"/>
</dbReference>
<organism evidence="2">
    <name type="scientific">hydrothermal vent metagenome</name>
    <dbReference type="NCBI Taxonomy" id="652676"/>
    <lineage>
        <taxon>unclassified sequences</taxon>
        <taxon>metagenomes</taxon>
        <taxon>ecological metagenomes</taxon>
    </lineage>
</organism>